<proteinExistence type="predicted"/>
<reference evidence="2 3" key="1">
    <citation type="submission" date="2019-09" db="EMBL/GenBank/DDBJ databases">
        <title>Whole genome sequences of isolates from the Mars Exploration Rovers.</title>
        <authorList>
            <person name="Seuylemezian A."/>
            <person name="Vaishampayan P."/>
        </authorList>
    </citation>
    <scope>NUCLEOTIDE SEQUENCE [LARGE SCALE GENOMIC DNA]</scope>
    <source>
        <strain evidence="2 3">MER_TA_151</strain>
    </source>
</reference>
<accession>A0A5J5HPA7</accession>
<sequence>MRRLFSWMFILCAIVTAFILGYKSAAWIPMADRWLYTFLYNENWQIFRSYIDLGMSIARVIGKVVLILIGLHLWRQSKHIGKWVGAGLILIISLSFIPSILAIAIIMMAVFIGYAIHKINRKKRKQNIQSESALQEDRQHYAAILDKWDNTVR</sequence>
<organism evidence="2 3">
    <name type="scientific">Niallia endozanthoxylica</name>
    <dbReference type="NCBI Taxonomy" id="2036016"/>
    <lineage>
        <taxon>Bacteria</taxon>
        <taxon>Bacillati</taxon>
        <taxon>Bacillota</taxon>
        <taxon>Bacilli</taxon>
        <taxon>Bacillales</taxon>
        <taxon>Bacillaceae</taxon>
        <taxon>Niallia</taxon>
    </lineage>
</organism>
<dbReference type="EMBL" id="VYKL01000026">
    <property type="protein sequence ID" value="KAA9021668.1"/>
    <property type="molecule type" value="Genomic_DNA"/>
</dbReference>
<name>A0A5J5HPA7_9BACI</name>
<keyword evidence="3" id="KW-1185">Reference proteome</keyword>
<dbReference type="AlphaFoldDB" id="A0A5J5HPA7"/>
<evidence type="ECO:0000313" key="2">
    <source>
        <dbReference type="EMBL" id="KAA9021668.1"/>
    </source>
</evidence>
<evidence type="ECO:0000313" key="3">
    <source>
        <dbReference type="Proteomes" id="UP000326671"/>
    </source>
</evidence>
<keyword evidence="1" id="KW-0472">Membrane</keyword>
<gene>
    <name evidence="2" type="ORF">F4V44_16920</name>
</gene>
<keyword evidence="1" id="KW-0812">Transmembrane</keyword>
<evidence type="ECO:0000256" key="1">
    <source>
        <dbReference type="SAM" id="Phobius"/>
    </source>
</evidence>
<dbReference type="RefSeq" id="WP_150441195.1">
    <property type="nucleotide sequence ID" value="NZ_VYKL01000026.1"/>
</dbReference>
<dbReference type="Proteomes" id="UP000326671">
    <property type="component" value="Unassembled WGS sequence"/>
</dbReference>
<comment type="caution">
    <text evidence="2">The sequence shown here is derived from an EMBL/GenBank/DDBJ whole genome shotgun (WGS) entry which is preliminary data.</text>
</comment>
<feature type="transmembrane region" description="Helical" evidence="1">
    <location>
        <begin position="83"/>
        <end position="116"/>
    </location>
</feature>
<protein>
    <submittedName>
        <fullName evidence="2">Uncharacterized protein</fullName>
    </submittedName>
</protein>
<keyword evidence="1" id="KW-1133">Transmembrane helix</keyword>